<evidence type="ECO:0000313" key="2">
    <source>
        <dbReference type="Proteomes" id="UP001290455"/>
    </source>
</evidence>
<dbReference type="RefSeq" id="WP_322447899.1">
    <property type="nucleotide sequence ID" value="NZ_JAXOFX010000015.1"/>
</dbReference>
<reference evidence="1 2" key="1">
    <citation type="submission" date="2023-11" db="EMBL/GenBank/DDBJ databases">
        <title>Bacillus jintuensis, isolated from a mudflat on the Beibu Gulf coast.</title>
        <authorList>
            <person name="Li M."/>
        </authorList>
    </citation>
    <scope>NUCLEOTIDE SEQUENCE [LARGE SCALE GENOMIC DNA]</scope>
    <source>
        <strain evidence="1 2">31A1R</strain>
    </source>
</reference>
<feature type="non-terminal residue" evidence="1">
    <location>
        <position position="1"/>
    </location>
</feature>
<gene>
    <name evidence="1" type="ORF">SM124_17950</name>
</gene>
<dbReference type="Proteomes" id="UP001290455">
    <property type="component" value="Unassembled WGS sequence"/>
</dbReference>
<organism evidence="1 2">
    <name type="scientific">Robertmurraya mangrovi</name>
    <dbReference type="NCBI Taxonomy" id="3098077"/>
    <lineage>
        <taxon>Bacteria</taxon>
        <taxon>Bacillati</taxon>
        <taxon>Bacillota</taxon>
        <taxon>Bacilli</taxon>
        <taxon>Bacillales</taxon>
        <taxon>Bacillaceae</taxon>
        <taxon>Robertmurraya</taxon>
    </lineage>
</organism>
<name>A0ABU5J2G9_9BACI</name>
<sequence length="74" mass="8319">QKKGTNINLICRLSFLLPQQNIDVKFLLKFKLIYNFAKPVGLACPAAPAGVFAPSTPIIRVLNIKMELSRFIFK</sequence>
<proteinExistence type="predicted"/>
<keyword evidence="2" id="KW-1185">Reference proteome</keyword>
<comment type="caution">
    <text evidence="1">The sequence shown here is derived from an EMBL/GenBank/DDBJ whole genome shotgun (WGS) entry which is preliminary data.</text>
</comment>
<dbReference type="EMBL" id="JAXOFX010000015">
    <property type="protein sequence ID" value="MDZ5473603.1"/>
    <property type="molecule type" value="Genomic_DNA"/>
</dbReference>
<accession>A0ABU5J2G9</accession>
<evidence type="ECO:0000313" key="1">
    <source>
        <dbReference type="EMBL" id="MDZ5473603.1"/>
    </source>
</evidence>
<protein>
    <submittedName>
        <fullName evidence="1">Uncharacterized protein</fullName>
    </submittedName>
</protein>